<organism evidence="5 6">
    <name type="scientific">Roseateles toxinivorans</name>
    <dbReference type="NCBI Taxonomy" id="270368"/>
    <lineage>
        <taxon>Bacteria</taxon>
        <taxon>Pseudomonadati</taxon>
        <taxon>Pseudomonadota</taxon>
        <taxon>Betaproteobacteria</taxon>
        <taxon>Burkholderiales</taxon>
        <taxon>Sphaerotilaceae</taxon>
        <taxon>Roseateles</taxon>
    </lineage>
</organism>
<evidence type="ECO:0000256" key="2">
    <source>
        <dbReference type="ARBA" id="ARBA00023125"/>
    </source>
</evidence>
<proteinExistence type="predicted"/>
<dbReference type="SUPFAM" id="SSF46894">
    <property type="entry name" value="C-terminal effector domain of the bipartite response regulators"/>
    <property type="match status" value="1"/>
</dbReference>
<dbReference type="FunCoup" id="A0A4R6QSE2">
    <property type="interactions" value="184"/>
</dbReference>
<comment type="caution">
    <text evidence="5">The sequence shown here is derived from an EMBL/GenBank/DDBJ whole genome shotgun (WGS) entry which is preliminary data.</text>
</comment>
<evidence type="ECO:0000256" key="3">
    <source>
        <dbReference type="ARBA" id="ARBA00023163"/>
    </source>
</evidence>
<dbReference type="EMBL" id="SNXS01000002">
    <property type="protein sequence ID" value="TDP72731.1"/>
    <property type="molecule type" value="Genomic_DNA"/>
</dbReference>
<dbReference type="Pfam" id="PF00196">
    <property type="entry name" value="GerE"/>
    <property type="match status" value="1"/>
</dbReference>
<reference evidence="5 6" key="1">
    <citation type="submission" date="2019-03" db="EMBL/GenBank/DDBJ databases">
        <title>Genomic Encyclopedia of Type Strains, Phase IV (KMG-IV): sequencing the most valuable type-strain genomes for metagenomic binning, comparative biology and taxonomic classification.</title>
        <authorList>
            <person name="Goeker M."/>
        </authorList>
    </citation>
    <scope>NUCLEOTIDE SEQUENCE [LARGE SCALE GENOMIC DNA]</scope>
    <source>
        <strain evidence="5 6">DSM 16998</strain>
    </source>
</reference>
<dbReference type="GO" id="GO:0003677">
    <property type="term" value="F:DNA binding"/>
    <property type="evidence" value="ECO:0007669"/>
    <property type="project" value="UniProtKB-KW"/>
</dbReference>
<dbReference type="Pfam" id="PF25873">
    <property type="entry name" value="WHD_MalT"/>
    <property type="match status" value="1"/>
</dbReference>
<keyword evidence="2" id="KW-0238">DNA-binding</keyword>
<accession>A0A4R6QSE2</accession>
<dbReference type="GO" id="GO:0006355">
    <property type="term" value="P:regulation of DNA-templated transcription"/>
    <property type="evidence" value="ECO:0007669"/>
    <property type="project" value="InterPro"/>
</dbReference>
<keyword evidence="6" id="KW-1185">Reference proteome</keyword>
<evidence type="ECO:0000259" key="4">
    <source>
        <dbReference type="PROSITE" id="PS50043"/>
    </source>
</evidence>
<dbReference type="AlphaFoldDB" id="A0A4R6QSE2"/>
<dbReference type="InterPro" id="IPR016032">
    <property type="entry name" value="Sig_transdc_resp-reg_C-effctor"/>
</dbReference>
<dbReference type="InParanoid" id="A0A4R6QSE2"/>
<evidence type="ECO:0000313" key="6">
    <source>
        <dbReference type="Proteomes" id="UP000295361"/>
    </source>
</evidence>
<dbReference type="PROSITE" id="PS00622">
    <property type="entry name" value="HTH_LUXR_1"/>
    <property type="match status" value="1"/>
</dbReference>
<keyword evidence="1" id="KW-0805">Transcription regulation</keyword>
<evidence type="ECO:0000256" key="1">
    <source>
        <dbReference type="ARBA" id="ARBA00023015"/>
    </source>
</evidence>
<protein>
    <submittedName>
        <fullName evidence="5">LuxR family maltose regulon positive regulatory protein</fullName>
    </submittedName>
</protein>
<dbReference type="PRINTS" id="PR00038">
    <property type="entry name" value="HTHLUXR"/>
</dbReference>
<dbReference type="SUPFAM" id="SSF52540">
    <property type="entry name" value="P-loop containing nucleoside triphosphate hydrolases"/>
    <property type="match status" value="1"/>
</dbReference>
<feature type="domain" description="HTH luxR-type" evidence="4">
    <location>
        <begin position="819"/>
        <end position="884"/>
    </location>
</feature>
<dbReference type="PANTHER" id="PTHR44688">
    <property type="entry name" value="DNA-BINDING TRANSCRIPTIONAL ACTIVATOR DEVR_DOSR"/>
    <property type="match status" value="1"/>
</dbReference>
<keyword evidence="3" id="KW-0804">Transcription</keyword>
<dbReference type="OrthoDB" id="9146062at2"/>
<sequence length="890" mass="96821">MQTSTFARVKIQPPRPRPGLIARSRLDQPLAAALASCRLVLLSAPAGFGKTAALTQQIANLPASTALAWVAADADDDLNRLAACLVAALDPFDLPWRSSPEAMVAMQDGSRAARQALASELLNALDATEVARGLIIIDDAHRIEDPAVFDWLGLLIARLPPHWGLVISSRVDPPLPLAKWRAAGELAEFRQEDLRFDHGEVEHLVAFAGHQTTETDSLLQRTQGWAAGLSLALSARQRGGGATLTTRHMFDYMASEVLDDMPEALRLFLLRCSVLPELTPARCAAVSGDAQAALLLEEVERRGLFVTVLDEDGESGRTLSLHDLFRDCLDDRLRRERPGELVELLKRAARSDDDPARRIGYLLRAGAWDEAEQVLGEVGAELLTAGAVSTVQRFVDQFPAEFRDQAPLLQLVRGLVGWARWDWPTMCEATQRAVQGFARRGERNLELRALSYHAIALSGLGDEQASRAAYEALIRQPIDTETRCRAQLAACWHALGDGQRHRFAPLWREIVEGLEQLPSLARWYECSPLPTFVGALGMRAPLQRYVDGVAARLPDSTTALGAVNVMINGWLQLWAGDVTAAEASAELAEAHCRWLGRPANVQAMVSMLMATVHAVRGRREAASACMAGLIVQMSAGQAEHKRPQQLAFVLFHAIRVAVVAEDSATLQRLAVVLRASYPPSEWAVDVDQRMTLPAHLAMAEGRLEQACTHWRRALNHEEHIDVFGQGLETRLRLADALLQSVGPAGRADAAQHLAPVFERVRGSGECGGVLMAGPQVLARLAEQDWQGALPAGDAAQLRTWAELTAALRATTPPGSQAQTQGAAQALSTRELEVLQRIAAGDSNKLIARAFDLSPHTVKRHVANIFDKLGLSSRGQAAAWLHARQQPGTTT</sequence>
<gene>
    <name evidence="5" type="ORF">DES47_102476</name>
</gene>
<dbReference type="RefSeq" id="WP_133700179.1">
    <property type="nucleotide sequence ID" value="NZ_SNXS01000002.1"/>
</dbReference>
<name>A0A4R6QSE2_9BURK</name>
<dbReference type="InterPro" id="IPR059106">
    <property type="entry name" value="WHD_MalT"/>
</dbReference>
<dbReference type="PROSITE" id="PS50043">
    <property type="entry name" value="HTH_LUXR_2"/>
    <property type="match status" value="1"/>
</dbReference>
<dbReference type="PANTHER" id="PTHR44688:SF16">
    <property type="entry name" value="DNA-BINDING TRANSCRIPTIONAL ACTIVATOR DEVR_DOSR"/>
    <property type="match status" value="1"/>
</dbReference>
<dbReference type="Gene3D" id="1.10.10.10">
    <property type="entry name" value="Winged helix-like DNA-binding domain superfamily/Winged helix DNA-binding domain"/>
    <property type="match status" value="1"/>
</dbReference>
<evidence type="ECO:0000313" key="5">
    <source>
        <dbReference type="EMBL" id="TDP72731.1"/>
    </source>
</evidence>
<dbReference type="SMART" id="SM00421">
    <property type="entry name" value="HTH_LUXR"/>
    <property type="match status" value="1"/>
</dbReference>
<dbReference type="Proteomes" id="UP000295361">
    <property type="component" value="Unassembled WGS sequence"/>
</dbReference>
<dbReference type="InterPro" id="IPR000792">
    <property type="entry name" value="Tscrpt_reg_LuxR_C"/>
</dbReference>
<dbReference type="InterPro" id="IPR027417">
    <property type="entry name" value="P-loop_NTPase"/>
</dbReference>
<dbReference type="InterPro" id="IPR036388">
    <property type="entry name" value="WH-like_DNA-bd_sf"/>
</dbReference>
<dbReference type="CDD" id="cd06170">
    <property type="entry name" value="LuxR_C_like"/>
    <property type="match status" value="1"/>
</dbReference>